<name>A0A0C2BMC0_9BILA</name>
<organism evidence="2 3">
    <name type="scientific">Ancylostoma duodenale</name>
    <dbReference type="NCBI Taxonomy" id="51022"/>
    <lineage>
        <taxon>Eukaryota</taxon>
        <taxon>Metazoa</taxon>
        <taxon>Ecdysozoa</taxon>
        <taxon>Nematoda</taxon>
        <taxon>Chromadorea</taxon>
        <taxon>Rhabditida</taxon>
        <taxon>Rhabditina</taxon>
        <taxon>Rhabditomorpha</taxon>
        <taxon>Strongyloidea</taxon>
        <taxon>Ancylostomatidae</taxon>
        <taxon>Ancylostomatinae</taxon>
        <taxon>Ancylostoma</taxon>
    </lineage>
</organism>
<dbReference type="EMBL" id="KN774768">
    <property type="protein sequence ID" value="KIH44928.1"/>
    <property type="molecule type" value="Genomic_DNA"/>
</dbReference>
<dbReference type="OrthoDB" id="8197512at2759"/>
<dbReference type="AlphaFoldDB" id="A0A0C2BMC0"/>
<evidence type="ECO:0000313" key="2">
    <source>
        <dbReference type="EMBL" id="KIH44928.1"/>
    </source>
</evidence>
<protein>
    <submittedName>
        <fullName evidence="2">Uncharacterized protein</fullName>
    </submittedName>
</protein>
<dbReference type="Proteomes" id="UP000054047">
    <property type="component" value="Unassembled WGS sequence"/>
</dbReference>
<gene>
    <name evidence="2" type="ORF">ANCDUO_25038</name>
</gene>
<feature type="region of interest" description="Disordered" evidence="1">
    <location>
        <begin position="28"/>
        <end position="47"/>
    </location>
</feature>
<accession>A0A0C2BMC0</accession>
<sequence>MTTDILCEGGKASCASWNGVLSSHEGHQASLTNNGDVNAEMGIRPRGRPRTRWLDCVKSDMAEVQLTTRDANDRNNWKKRSSTADTATMWDKR</sequence>
<proteinExistence type="predicted"/>
<reference evidence="2 3" key="1">
    <citation type="submission" date="2013-12" db="EMBL/GenBank/DDBJ databases">
        <title>Draft genome of the parsitic nematode Ancylostoma duodenale.</title>
        <authorList>
            <person name="Mitreva M."/>
        </authorList>
    </citation>
    <scope>NUCLEOTIDE SEQUENCE [LARGE SCALE GENOMIC DNA]</scope>
    <source>
        <strain evidence="2 3">Zhejiang</strain>
    </source>
</reference>
<evidence type="ECO:0000256" key="1">
    <source>
        <dbReference type="SAM" id="MobiDB-lite"/>
    </source>
</evidence>
<keyword evidence="3" id="KW-1185">Reference proteome</keyword>
<evidence type="ECO:0000313" key="3">
    <source>
        <dbReference type="Proteomes" id="UP000054047"/>
    </source>
</evidence>
<feature type="region of interest" description="Disordered" evidence="1">
    <location>
        <begin position="68"/>
        <end position="93"/>
    </location>
</feature>